<accession>A0A1T4KTI0</accession>
<dbReference type="OrthoDB" id="9781776at2"/>
<reference evidence="2 3" key="1">
    <citation type="submission" date="2017-02" db="EMBL/GenBank/DDBJ databases">
        <authorList>
            <person name="Peterson S.W."/>
        </authorList>
    </citation>
    <scope>NUCLEOTIDE SEQUENCE [LARGE SCALE GENOMIC DNA]</scope>
    <source>
        <strain evidence="2 3">ATCC BAA-908</strain>
    </source>
</reference>
<keyword evidence="3" id="KW-1185">Reference proteome</keyword>
<evidence type="ECO:0000313" key="3">
    <source>
        <dbReference type="Proteomes" id="UP000190423"/>
    </source>
</evidence>
<proteinExistence type="predicted"/>
<dbReference type="STRING" id="261392.SAMN02745149_01296"/>
<dbReference type="AlphaFoldDB" id="A0A1T4KTI0"/>
<organism evidence="2 3">
    <name type="scientific">Treponema porcinum</name>
    <dbReference type="NCBI Taxonomy" id="261392"/>
    <lineage>
        <taxon>Bacteria</taxon>
        <taxon>Pseudomonadati</taxon>
        <taxon>Spirochaetota</taxon>
        <taxon>Spirochaetia</taxon>
        <taxon>Spirochaetales</taxon>
        <taxon>Treponemataceae</taxon>
        <taxon>Treponema</taxon>
    </lineage>
</organism>
<gene>
    <name evidence="2" type="ORF">SAMN02745149_01296</name>
</gene>
<dbReference type="RefSeq" id="WP_078933212.1">
    <property type="nucleotide sequence ID" value="NZ_FUWG01000009.1"/>
</dbReference>
<dbReference type="InterPro" id="IPR027616">
    <property type="entry name" value="Cas4_PREFRAN"/>
</dbReference>
<feature type="domain" description="DUF83" evidence="1">
    <location>
        <begin position="8"/>
        <end position="180"/>
    </location>
</feature>
<dbReference type="EMBL" id="FUWG01000009">
    <property type="protein sequence ID" value="SJZ45693.1"/>
    <property type="molecule type" value="Genomic_DNA"/>
</dbReference>
<evidence type="ECO:0000259" key="1">
    <source>
        <dbReference type="Pfam" id="PF01930"/>
    </source>
</evidence>
<dbReference type="InterPro" id="IPR022765">
    <property type="entry name" value="Dna2/Cas4_DUF83"/>
</dbReference>
<sequence>MELYLKITYLNDFIFCPLSIYYHQLYGDLAERLYYDNAQLDGKAAHSAIDEKRYSTHKNILQGIDVYSDEFKLCGKIDIFDTEKSLLTERKKHIEQIYDGYIFQLYAQCLCLREMGYTVKEMRFYSSDDNKIYPQKLPEENPEMFEKFKSTNEKMQFFNPAEYIPKSPEKCRNCIYNDFCDRPLAQKSYRGGN</sequence>
<dbReference type="GeneID" id="78316596"/>
<dbReference type="Gene3D" id="3.90.320.10">
    <property type="match status" value="1"/>
</dbReference>
<name>A0A1T4KTI0_TREPO</name>
<dbReference type="Pfam" id="PF01930">
    <property type="entry name" value="Cas_Cas4"/>
    <property type="match status" value="1"/>
</dbReference>
<evidence type="ECO:0000313" key="2">
    <source>
        <dbReference type="EMBL" id="SJZ45693.1"/>
    </source>
</evidence>
<dbReference type="InterPro" id="IPR011604">
    <property type="entry name" value="PDDEXK-like_dom_sf"/>
</dbReference>
<protein>
    <submittedName>
        <fullName evidence="2">CRISPR-associated protein Cas4, subtype PREFRAN</fullName>
    </submittedName>
</protein>
<dbReference type="Proteomes" id="UP000190423">
    <property type="component" value="Unassembled WGS sequence"/>
</dbReference>
<dbReference type="NCBIfam" id="TIGR04328">
    <property type="entry name" value="cas4_PREFRAN"/>
    <property type="match status" value="1"/>
</dbReference>